<dbReference type="OMA" id="HECASHS"/>
<sequence length="237" mass="25633">MHECASHSWLVILGTGRSGSTTILSMLNTVPQIQISGENYGMMNPLAYVLTRHQAPLSKLKHLNFKGYSGSSRSPWYGVNGEEVRDALCSVVLRLAPHDKTKHRPLIRGFKEVRWERSVLGAVALLPGVRFVVSYRRDTSGQAASGWHSWNGSARAAAGWASPNQGIDEATRAMLEAVNATGRPTFHLPLEDFSTAAFNQLLRWVGVTNCSFRGVVHEHSGGGDRPSGAGGATALVT</sequence>
<evidence type="ECO:0008006" key="4">
    <source>
        <dbReference type="Google" id="ProtNLM"/>
    </source>
</evidence>
<evidence type="ECO:0000313" key="2">
    <source>
        <dbReference type="EnsemblProtists" id="EOD08712"/>
    </source>
</evidence>
<reference evidence="3" key="1">
    <citation type="journal article" date="2013" name="Nature">
        <title>Pan genome of the phytoplankton Emiliania underpins its global distribution.</title>
        <authorList>
            <person name="Read B.A."/>
            <person name="Kegel J."/>
            <person name="Klute M.J."/>
            <person name="Kuo A."/>
            <person name="Lefebvre S.C."/>
            <person name="Maumus F."/>
            <person name="Mayer C."/>
            <person name="Miller J."/>
            <person name="Monier A."/>
            <person name="Salamov A."/>
            <person name="Young J."/>
            <person name="Aguilar M."/>
            <person name="Claverie J.M."/>
            <person name="Frickenhaus S."/>
            <person name="Gonzalez K."/>
            <person name="Herman E.K."/>
            <person name="Lin Y.C."/>
            <person name="Napier J."/>
            <person name="Ogata H."/>
            <person name="Sarno A.F."/>
            <person name="Shmutz J."/>
            <person name="Schroeder D."/>
            <person name="de Vargas C."/>
            <person name="Verret F."/>
            <person name="von Dassow P."/>
            <person name="Valentin K."/>
            <person name="Van de Peer Y."/>
            <person name="Wheeler G."/>
            <person name="Dacks J.B."/>
            <person name="Delwiche C.F."/>
            <person name="Dyhrman S.T."/>
            <person name="Glockner G."/>
            <person name="John U."/>
            <person name="Richards T."/>
            <person name="Worden A.Z."/>
            <person name="Zhang X."/>
            <person name="Grigoriev I.V."/>
            <person name="Allen A.E."/>
            <person name="Bidle K."/>
            <person name="Borodovsky M."/>
            <person name="Bowler C."/>
            <person name="Brownlee C."/>
            <person name="Cock J.M."/>
            <person name="Elias M."/>
            <person name="Gladyshev V.N."/>
            <person name="Groth M."/>
            <person name="Guda C."/>
            <person name="Hadaegh A."/>
            <person name="Iglesias-Rodriguez M.D."/>
            <person name="Jenkins J."/>
            <person name="Jones B.M."/>
            <person name="Lawson T."/>
            <person name="Leese F."/>
            <person name="Lindquist E."/>
            <person name="Lobanov A."/>
            <person name="Lomsadze A."/>
            <person name="Malik S.B."/>
            <person name="Marsh M.E."/>
            <person name="Mackinder L."/>
            <person name="Mock T."/>
            <person name="Mueller-Roeber B."/>
            <person name="Pagarete A."/>
            <person name="Parker M."/>
            <person name="Probert I."/>
            <person name="Quesneville H."/>
            <person name="Raines C."/>
            <person name="Rensing S.A."/>
            <person name="Riano-Pachon D.M."/>
            <person name="Richier S."/>
            <person name="Rokitta S."/>
            <person name="Shiraiwa Y."/>
            <person name="Soanes D.M."/>
            <person name="van der Giezen M."/>
            <person name="Wahlund T.M."/>
            <person name="Williams B."/>
            <person name="Wilson W."/>
            <person name="Wolfe G."/>
            <person name="Wurch L.L."/>
        </authorList>
    </citation>
    <scope>NUCLEOTIDE SEQUENCE</scope>
</reference>
<dbReference type="GeneID" id="17254867"/>
<feature type="region of interest" description="Disordered" evidence="1">
    <location>
        <begin position="217"/>
        <end position="237"/>
    </location>
</feature>
<accession>A0A0D3IBS7</accession>
<dbReference type="InterPro" id="IPR027417">
    <property type="entry name" value="P-loop_NTPase"/>
</dbReference>
<evidence type="ECO:0000313" key="3">
    <source>
        <dbReference type="Proteomes" id="UP000013827"/>
    </source>
</evidence>
<reference evidence="2" key="2">
    <citation type="submission" date="2024-10" db="UniProtKB">
        <authorList>
            <consortium name="EnsemblProtists"/>
        </authorList>
    </citation>
    <scope>IDENTIFICATION</scope>
</reference>
<dbReference type="PaxDb" id="2903-EOD08712"/>
<name>A0A0D3IBS7_EMIH1</name>
<dbReference type="EnsemblProtists" id="EOD08712">
    <property type="protein sequence ID" value="EOD08712"/>
    <property type="gene ID" value="EMIHUDRAFT_248984"/>
</dbReference>
<dbReference type="SUPFAM" id="SSF52540">
    <property type="entry name" value="P-loop containing nucleoside triphosphate hydrolases"/>
    <property type="match status" value="1"/>
</dbReference>
<protein>
    <recommendedName>
        <fullName evidence="4">Protein-tyrosine sulfotransferase</fullName>
    </recommendedName>
</protein>
<dbReference type="AlphaFoldDB" id="A0A0D3IBS7"/>
<dbReference type="KEGG" id="ehx:EMIHUDRAFT_248984"/>
<keyword evidence="3" id="KW-1185">Reference proteome</keyword>
<dbReference type="Gene3D" id="3.40.50.300">
    <property type="entry name" value="P-loop containing nucleotide triphosphate hydrolases"/>
    <property type="match status" value="1"/>
</dbReference>
<dbReference type="Proteomes" id="UP000013827">
    <property type="component" value="Unassembled WGS sequence"/>
</dbReference>
<organism evidence="2 3">
    <name type="scientific">Emiliania huxleyi (strain CCMP1516)</name>
    <dbReference type="NCBI Taxonomy" id="280463"/>
    <lineage>
        <taxon>Eukaryota</taxon>
        <taxon>Haptista</taxon>
        <taxon>Haptophyta</taxon>
        <taxon>Prymnesiophyceae</taxon>
        <taxon>Isochrysidales</taxon>
        <taxon>Noelaerhabdaceae</taxon>
        <taxon>Emiliania</taxon>
    </lineage>
</organism>
<proteinExistence type="predicted"/>
<evidence type="ECO:0000256" key="1">
    <source>
        <dbReference type="SAM" id="MobiDB-lite"/>
    </source>
</evidence>
<dbReference type="RefSeq" id="XP_005761141.1">
    <property type="nucleotide sequence ID" value="XM_005761084.1"/>
</dbReference>
<dbReference type="HOGENOM" id="CLU_1172543_0_0_1"/>